<accession>A0A2C6LCW6</accession>
<dbReference type="VEuPathDB" id="ToxoDB:CSUI_000731"/>
<feature type="region of interest" description="Disordered" evidence="1">
    <location>
        <begin position="1165"/>
        <end position="1185"/>
    </location>
</feature>
<dbReference type="EMBL" id="MIGC01000284">
    <property type="protein sequence ID" value="PHJ25419.1"/>
    <property type="molecule type" value="Genomic_DNA"/>
</dbReference>
<feature type="compositionally biased region" description="Polar residues" evidence="1">
    <location>
        <begin position="1124"/>
        <end position="1135"/>
    </location>
</feature>
<dbReference type="RefSeq" id="XP_067927066.1">
    <property type="nucleotide sequence ID" value="XM_068060962.1"/>
</dbReference>
<sequence>MAAVSATISLGRCVRRGDCFCGGPKPDCLVSPSVSGSGEGSFGEPTDYAPSASTKREESQLEGLTESRRDVSYFGSRDKQPHRLCEIGEKGCGESDASHEETHVRRYPVGSKLSGVSLQEENEAGGGLWGLWMLASFALAAAASLRERCGNERRMRRGETKRLQLFKLLGLPSSITPHPPYCSSCSPSPCHSPCLRLSSGFAGNGDTFSVEDNSLPLPWPLNCSGSRTLSRDLLLLPSSRGCISRTVPLHSEDSAFLPCTPRCRDVSTSLSSLQEISSNTFSRRLPDAAPSPQCCSCYQCGETSISYFPSLCSGKEGRGEKACGTLAAGQLHCGTREGKATREDPEPTNRVPTLMYEGWLLKESQWRRVWRPRYIMLFVVEQDSGCGAPCDISAPQRFSFTSDADNPVPTAATTVPVDTASTTRGEDDRAAFPGITSGKTPSAAEGSLYSSAECWDFQGPSQQPLPDEGSIFLQGHPRWTTSAIVSSDAWGNQRKTPTCTAETSVVPPPPRNSWNVPAPSQDRLLHASGDSELEGSATSDRQDIFRNAITSTTTSNVTWELLSETEEGQSEYQATGEGSEKCQEDGKDTCSSSRQVILAAFEKNPRCFGNRRRVEQSCSTLTCGSEPCRRLFSRHIFTSEREGCTYISCEQRRDERRKTALATLLGPEAPPPTEVFVLDCQQRVQVLPSVIPASRVQSGVASVSHSVIGESLSMCSAIQPGCPGFLSSAPSNPRVCVSPSFGPHSEAMSPPENGTRCHGVGKGQFPLFEDMGYSTEGRDARTSASFPDADPLIYPRAETDGRCAFHSRGQMPNHKQARTFAPGSPECFLCRLSGQQGQTSAQRRATNPLTQGTDALFSEILVLSGADGRRLRLAPCSLLRRRETSCPASPCIPRGGQRSSHTGFPSGSGFLHRMLNWWKTASRPEPVSDKAEPGQNFVSLKQETRRNRRTCSPLSQGPTCESGQYRSVSFDATGGVQCFSVEGTPDEAAAGCSLHSRSALSRCPSVEDNFHTGSPGGHVGASGPCESFLVRSPPVSLQCAQKLSSCTSSHACVGYPLNTSPASGAICSASTSTSPSLSFGWPSPLSDDGNSGAVSNVQVCSDPFPVSCPASFRPNSSVFSFSSRTDTTNSHSPTLPTCHLPLSKATRPADPVDVIVSAPRRSNAWGECHSESNHEDEKDISQEGVDHKESCMVPRCNRFASDNGGGHVSHGTSALTDTLSTGGDFLEGKTAPSDTGLSLGSERKEKFTIGRCDMNSTKEKASRAAFQWSTATASRPVQRNDSGTSSRARITESQLLRGWCRRDDRETLWKPEETGPEGAPGLLETGKRHWDGPWREHFYCAHACEDFFDSSADSGTQEIRMWGAVIGHLVSPPCCDLPDARPFSVFCRRSSVVPRTEFARYSSCLCREQGRWDPTESTFPETSEFPASPPSALLLPFLAPHLAENALPPQSPLRLFLSPCRFASLSRPSLKTMHKCLFSSLPRRSPTACCSYSVSCPRKTLSQCCGHKGSWTSFFQTDTGKPGYTGRPHPWLLLRSDCCDCFRDFIRPVKALTGEEAWEESSQGKRHSTQHSSVALLSESGLALPLASRWLQAVSHERKGLRDVLLSRARICDGGGGLSPRNSVSEHGEAHLKAQEATLDDSSETRDATEKRRTGYPSALQRPGKLSASPLCGPVSKHTSLLQRSSDLLLDWQRRELFLLSVYLGAGKMNRGGAAEVMPDSAQLGSRQGSCHQSRGESCLARFPSPPGSLSAVFGASSSLQRIASGDLSTSCRKKTAHEVEEETAPFRNWVHDWCTHIGFQDLQLRLFTYAIAHKGISNK</sequence>
<feature type="region of interest" description="Disordered" evidence="1">
    <location>
        <begin position="32"/>
        <end position="66"/>
    </location>
</feature>
<dbReference type="Proteomes" id="UP000221165">
    <property type="component" value="Unassembled WGS sequence"/>
</dbReference>
<proteinExistence type="predicted"/>
<name>A0A2C6LCW6_9APIC</name>
<feature type="compositionally biased region" description="Basic and acidic residues" evidence="1">
    <location>
        <begin position="1643"/>
        <end position="1653"/>
    </location>
</feature>
<evidence type="ECO:0000313" key="3">
    <source>
        <dbReference type="Proteomes" id="UP000221165"/>
    </source>
</evidence>
<feature type="compositionally biased region" description="Basic and acidic residues" evidence="1">
    <location>
        <begin position="54"/>
        <end position="66"/>
    </location>
</feature>
<feature type="region of interest" description="Disordered" evidence="1">
    <location>
        <begin position="1263"/>
        <end position="1288"/>
    </location>
</feature>
<evidence type="ECO:0000313" key="2">
    <source>
        <dbReference type="EMBL" id="PHJ25419.1"/>
    </source>
</evidence>
<feature type="region of interest" description="Disordered" evidence="1">
    <location>
        <begin position="1124"/>
        <end position="1143"/>
    </location>
</feature>
<comment type="caution">
    <text evidence="2">The sequence shown here is derived from an EMBL/GenBank/DDBJ whole genome shotgun (WGS) entry which is preliminary data.</text>
</comment>
<feature type="region of interest" description="Disordered" evidence="1">
    <location>
        <begin position="419"/>
        <end position="443"/>
    </location>
</feature>
<feature type="compositionally biased region" description="Basic and acidic residues" evidence="1">
    <location>
        <begin position="1168"/>
        <end position="1185"/>
    </location>
</feature>
<feature type="region of interest" description="Disordered" evidence="1">
    <location>
        <begin position="1617"/>
        <end position="1671"/>
    </location>
</feature>
<gene>
    <name evidence="2" type="ORF">CSUI_000731</name>
</gene>
<organism evidence="2 3">
    <name type="scientific">Cystoisospora suis</name>
    <dbReference type="NCBI Taxonomy" id="483139"/>
    <lineage>
        <taxon>Eukaryota</taxon>
        <taxon>Sar</taxon>
        <taxon>Alveolata</taxon>
        <taxon>Apicomplexa</taxon>
        <taxon>Conoidasida</taxon>
        <taxon>Coccidia</taxon>
        <taxon>Eucoccidiorida</taxon>
        <taxon>Eimeriorina</taxon>
        <taxon>Sarcocystidae</taxon>
        <taxon>Cystoisospora</taxon>
    </lineage>
</organism>
<evidence type="ECO:0008006" key="4">
    <source>
        <dbReference type="Google" id="ProtNLM"/>
    </source>
</evidence>
<protein>
    <recommendedName>
        <fullName evidence="4">PH domain-containing protein</fullName>
    </recommendedName>
</protein>
<dbReference type="GeneID" id="94424173"/>
<dbReference type="OrthoDB" id="10406953at2759"/>
<feature type="compositionally biased region" description="Basic and acidic residues" evidence="1">
    <location>
        <begin position="1624"/>
        <end position="1634"/>
    </location>
</feature>
<reference evidence="2 3" key="1">
    <citation type="journal article" date="2017" name="Int. J. Parasitol.">
        <title>The genome of the protozoan parasite Cystoisospora suis and a reverse vaccinology approach to identify vaccine candidates.</title>
        <authorList>
            <person name="Palmieri N."/>
            <person name="Shrestha A."/>
            <person name="Ruttkowski B."/>
            <person name="Beck T."/>
            <person name="Vogl C."/>
            <person name="Tomley F."/>
            <person name="Blake D.P."/>
            <person name="Joachim A."/>
        </authorList>
    </citation>
    <scope>NUCLEOTIDE SEQUENCE [LARGE SCALE GENOMIC DNA]</scope>
    <source>
        <strain evidence="2 3">Wien I</strain>
    </source>
</reference>
<feature type="compositionally biased region" description="Polar residues" evidence="1">
    <location>
        <begin position="486"/>
        <end position="503"/>
    </location>
</feature>
<keyword evidence="3" id="KW-1185">Reference proteome</keyword>
<feature type="region of interest" description="Disordered" evidence="1">
    <location>
        <begin position="486"/>
        <end position="523"/>
    </location>
</feature>
<feature type="compositionally biased region" description="Polar residues" evidence="1">
    <location>
        <begin position="1267"/>
        <end position="1288"/>
    </location>
</feature>
<evidence type="ECO:0000256" key="1">
    <source>
        <dbReference type="SAM" id="MobiDB-lite"/>
    </source>
</evidence>